<evidence type="ECO:0000313" key="3">
    <source>
        <dbReference type="EMBL" id="ABO58779.1"/>
    </source>
</evidence>
<dbReference type="InterPro" id="IPR008030">
    <property type="entry name" value="NmrA-like"/>
</dbReference>
<proteinExistence type="predicted"/>
<evidence type="ECO:0000259" key="2">
    <source>
        <dbReference type="Pfam" id="PF05368"/>
    </source>
</evidence>
<dbReference type="Gene3D" id="3.90.25.10">
    <property type="entry name" value="UDP-galactose 4-epimerase, domain 1"/>
    <property type="match status" value="1"/>
</dbReference>
<feature type="domain" description="NmrA-like" evidence="2">
    <location>
        <begin position="3"/>
        <end position="236"/>
    </location>
</feature>
<organism evidence="3 4">
    <name type="scientific">Burkholderia vietnamiensis (strain G4 / LMG 22486)</name>
    <name type="common">Burkholderia cepacia (strain R1808)</name>
    <dbReference type="NCBI Taxonomy" id="269482"/>
    <lineage>
        <taxon>Bacteria</taxon>
        <taxon>Pseudomonadati</taxon>
        <taxon>Pseudomonadota</taxon>
        <taxon>Betaproteobacteria</taxon>
        <taxon>Burkholderiales</taxon>
        <taxon>Burkholderiaceae</taxon>
        <taxon>Burkholderia</taxon>
        <taxon>Burkholderia cepacia complex</taxon>
    </lineage>
</organism>
<dbReference type="HOGENOM" id="CLU_007383_10_4_4"/>
<accession>A4JR76</accession>
<dbReference type="InterPro" id="IPR036291">
    <property type="entry name" value="NAD(P)-bd_dom_sf"/>
</dbReference>
<dbReference type="PANTHER" id="PTHR43162">
    <property type="match status" value="1"/>
</dbReference>
<evidence type="ECO:0000256" key="1">
    <source>
        <dbReference type="SAM" id="MobiDB-lite"/>
    </source>
</evidence>
<name>A4JR76_BURVG</name>
<reference evidence="4" key="1">
    <citation type="submission" date="2007-03" db="EMBL/GenBank/DDBJ databases">
        <title>Complete sequence of chromosome 3 of Burkholderia vietnamiensis G4.</title>
        <authorList>
            <consortium name="US DOE Joint Genome Institute"/>
            <person name="Copeland A."/>
            <person name="Lucas S."/>
            <person name="Lapidus A."/>
            <person name="Barry K."/>
            <person name="Detter J.C."/>
            <person name="Glavina del Rio T."/>
            <person name="Hammon N."/>
            <person name="Israni S."/>
            <person name="Dalin E."/>
            <person name="Tice H."/>
            <person name="Pitluck S."/>
            <person name="Chain P."/>
            <person name="Malfatti S."/>
            <person name="Shin M."/>
            <person name="Vergez L."/>
            <person name="Schmutz J."/>
            <person name="Larimer F."/>
            <person name="Land M."/>
            <person name="Hauser L."/>
            <person name="Kyrpides N."/>
            <person name="Tiedje J."/>
            <person name="Richardson P."/>
        </authorList>
    </citation>
    <scope>NUCLEOTIDE SEQUENCE [LARGE SCALE GENOMIC DNA]</scope>
    <source>
        <strain evidence="4">G4 / LMG 22486</strain>
    </source>
</reference>
<dbReference type="InterPro" id="IPR051604">
    <property type="entry name" value="Ergot_Alk_Oxidoreductase"/>
</dbReference>
<dbReference type="Proteomes" id="UP000002287">
    <property type="component" value="Chromosome 3"/>
</dbReference>
<dbReference type="KEGG" id="bvi:Bcep1808_5849"/>
<dbReference type="AlphaFoldDB" id="A4JR76"/>
<evidence type="ECO:0000313" key="4">
    <source>
        <dbReference type="Proteomes" id="UP000002287"/>
    </source>
</evidence>
<dbReference type="SUPFAM" id="SSF51735">
    <property type="entry name" value="NAD(P)-binding Rossmann-fold domains"/>
    <property type="match status" value="1"/>
</dbReference>
<dbReference type="eggNOG" id="COG0702">
    <property type="taxonomic scope" value="Bacteria"/>
</dbReference>
<dbReference type="EMBL" id="CP000616">
    <property type="protein sequence ID" value="ABO58779.1"/>
    <property type="molecule type" value="Genomic_DNA"/>
</dbReference>
<feature type="region of interest" description="Disordered" evidence="1">
    <location>
        <begin position="247"/>
        <end position="280"/>
    </location>
</feature>
<dbReference type="Pfam" id="PF05368">
    <property type="entry name" value="NmrA"/>
    <property type="match status" value="1"/>
</dbReference>
<dbReference type="PANTHER" id="PTHR43162:SF1">
    <property type="entry name" value="PRESTALK A DIFFERENTIATION PROTEIN A"/>
    <property type="match status" value="1"/>
</dbReference>
<dbReference type="Gene3D" id="3.40.50.720">
    <property type="entry name" value="NAD(P)-binding Rossmann-like Domain"/>
    <property type="match status" value="1"/>
</dbReference>
<protein>
    <submittedName>
        <fullName evidence="3">NmrA family protein</fullName>
    </submittedName>
</protein>
<gene>
    <name evidence="3" type="ordered locus">Bcep1808_5849</name>
</gene>
<sequence length="307" mass="33172">MFAITGITGQVGGVVARVLLAAERDVRAVVRDPAKGAQWAQQGCDVAIAQMDDAAALSRAFAGTEGVFVLLPPNFDPSPGYPESRAAISALRDALLAARPARVVCLSTIGAQATEDNLLQQLGAMEREFAALPMPVAFLRAAWFIENAAWDIAPARDTGTIPSFLTPLDRPVPMVATADVGRVAADLLRDTWTGSRIVEFEGPRRVSPNDIAATLSHLLGKDVRAQAVPRETWEDLFRSRCAVRRSGMPARNGRRRRAGEPAGTFRFDHPQRGARVSRAAADRNGRRLAARLSDQHARAVHLTLRFA</sequence>